<organism evidence="2 3">
    <name type="scientific">Monascus purpureus</name>
    <name type="common">Red mold</name>
    <name type="synonym">Monascus anka</name>
    <dbReference type="NCBI Taxonomy" id="5098"/>
    <lineage>
        <taxon>Eukaryota</taxon>
        <taxon>Fungi</taxon>
        <taxon>Dikarya</taxon>
        <taxon>Ascomycota</taxon>
        <taxon>Pezizomycotina</taxon>
        <taxon>Eurotiomycetes</taxon>
        <taxon>Eurotiomycetidae</taxon>
        <taxon>Eurotiales</taxon>
        <taxon>Aspergillaceae</taxon>
        <taxon>Monascus</taxon>
    </lineage>
</organism>
<dbReference type="Gene3D" id="3.40.50.150">
    <property type="entry name" value="Vaccinia Virus protein VP39"/>
    <property type="match status" value="1"/>
</dbReference>
<evidence type="ECO:0008006" key="4">
    <source>
        <dbReference type="Google" id="ProtNLM"/>
    </source>
</evidence>
<dbReference type="AlphaFoldDB" id="A0A507R3A4"/>
<dbReference type="CDD" id="cd02440">
    <property type="entry name" value="AdoMet_MTases"/>
    <property type="match status" value="1"/>
</dbReference>
<keyword evidence="3" id="KW-1185">Reference proteome</keyword>
<proteinExistence type="predicted"/>
<dbReference type="InterPro" id="IPR029063">
    <property type="entry name" value="SAM-dependent_MTases_sf"/>
</dbReference>
<dbReference type="Pfam" id="PF13489">
    <property type="entry name" value="Methyltransf_23"/>
    <property type="match status" value="1"/>
</dbReference>
<sequence length="234" mass="26161">MAEFTEANRQHFDQKALSYKTEFSHLLRLLCNQVLTRRLWISDKWTDTPAGKGQEVKMLDYACGVGILSITLAPFLTKVIGLDLSDSMVNEFNKDAREAALSDRLIAYKGDLVAATAATELSDPKFFNFDLVLISMAFHHFADPGLALKRLGDRLKSGGTCVVIDFVPDNHRISEDVSHTVKTHGFTSDDMKKLFEDAGLSANFDYQVVDEPFSHTRNGVAVEKTIFIARARRV</sequence>
<dbReference type="PANTHER" id="PTHR43861">
    <property type="entry name" value="TRANS-ACONITATE 2-METHYLTRANSFERASE-RELATED"/>
    <property type="match status" value="1"/>
</dbReference>
<dbReference type="PANTHER" id="PTHR43861:SF3">
    <property type="entry name" value="PUTATIVE (AFU_ORTHOLOGUE AFUA_2G14390)-RELATED"/>
    <property type="match status" value="1"/>
</dbReference>
<evidence type="ECO:0000256" key="1">
    <source>
        <dbReference type="ARBA" id="ARBA00022679"/>
    </source>
</evidence>
<accession>A0A507R3A4</accession>
<dbReference type="GO" id="GO:0016740">
    <property type="term" value="F:transferase activity"/>
    <property type="evidence" value="ECO:0007669"/>
    <property type="project" value="UniProtKB-KW"/>
</dbReference>
<comment type="caution">
    <text evidence="2">The sequence shown here is derived from an EMBL/GenBank/DDBJ whole genome shotgun (WGS) entry which is preliminary data.</text>
</comment>
<dbReference type="EMBL" id="VIFY01000012">
    <property type="protein sequence ID" value="TQB76138.1"/>
    <property type="molecule type" value="Genomic_DNA"/>
</dbReference>
<evidence type="ECO:0000313" key="2">
    <source>
        <dbReference type="EMBL" id="TQB76138.1"/>
    </source>
</evidence>
<dbReference type="SUPFAM" id="SSF53335">
    <property type="entry name" value="S-adenosyl-L-methionine-dependent methyltransferases"/>
    <property type="match status" value="1"/>
</dbReference>
<name>A0A507R3A4_MONPU</name>
<protein>
    <recommendedName>
        <fullName evidence="4">Methyltransferase domain-containing protein</fullName>
    </recommendedName>
</protein>
<reference evidence="2 3" key="1">
    <citation type="submission" date="2019-06" db="EMBL/GenBank/DDBJ databases">
        <title>Wine fermentation using esterase from Monascus purpureus.</title>
        <authorList>
            <person name="Geng C."/>
            <person name="Zhang Y."/>
        </authorList>
    </citation>
    <scope>NUCLEOTIDE SEQUENCE [LARGE SCALE GENOMIC DNA]</scope>
    <source>
        <strain evidence="2">HQ1</strain>
    </source>
</reference>
<keyword evidence="1" id="KW-0808">Transferase</keyword>
<dbReference type="Proteomes" id="UP000319663">
    <property type="component" value="Unassembled WGS sequence"/>
</dbReference>
<dbReference type="OrthoDB" id="66144at2759"/>
<evidence type="ECO:0000313" key="3">
    <source>
        <dbReference type="Proteomes" id="UP000319663"/>
    </source>
</evidence>
<gene>
    <name evidence="2" type="ORF">MPDQ_000902</name>
</gene>
<dbReference type="STRING" id="5098.A0A507R3A4"/>